<dbReference type="AlphaFoldDB" id="Q70T23"/>
<geneLocation type="plasmid" evidence="2">
    <name>TAcloning vector</name>
</geneLocation>
<feature type="signal peptide" evidence="1">
    <location>
        <begin position="1"/>
        <end position="25"/>
    </location>
</feature>
<organism evidence="2">
    <name type="scientific">Oryza sativa</name>
    <name type="common">Rice</name>
    <dbReference type="NCBI Taxonomy" id="4530"/>
    <lineage>
        <taxon>Eukaryota</taxon>
        <taxon>Viridiplantae</taxon>
        <taxon>Streptophyta</taxon>
        <taxon>Embryophyta</taxon>
        <taxon>Tracheophyta</taxon>
        <taxon>Spermatophyta</taxon>
        <taxon>Magnoliopsida</taxon>
        <taxon>Liliopsida</taxon>
        <taxon>Poales</taxon>
        <taxon>Poaceae</taxon>
        <taxon>BOP clade</taxon>
        <taxon>Oryzoideae</taxon>
        <taxon>Oryzeae</taxon>
        <taxon>Oryzinae</taxon>
        <taxon>Oryza</taxon>
    </lineage>
</organism>
<feature type="chain" id="PRO_5004283285" evidence="1">
    <location>
        <begin position="26"/>
        <end position="38"/>
    </location>
</feature>
<sequence length="38" mass="4553">CVCRCYYQLLVLFILSCLRVKPCRFYTSISPCYYLYAS</sequence>
<reference evidence="2" key="1">
    <citation type="submission" date="2003-03" db="EMBL/GenBank/DDBJ databases">
        <title>Development of marker for vigour.</title>
        <authorList>
            <person name="Talai S."/>
            <person name="Mandi S.S."/>
        </authorList>
    </citation>
    <scope>NUCLEOTIDE SEQUENCE</scope>
    <source>
        <plasmid evidence="2">TAcloning vector</plasmid>
    </source>
</reference>
<gene>
    <name evidence="2" type="primary">r01</name>
</gene>
<protein>
    <submittedName>
        <fullName evidence="2">Putative acetyl-CoA carboxylase</fullName>
    </submittedName>
</protein>
<evidence type="ECO:0000256" key="1">
    <source>
        <dbReference type="SAM" id="SignalP"/>
    </source>
</evidence>
<evidence type="ECO:0000313" key="2">
    <source>
        <dbReference type="EMBL" id="CAD88493.1"/>
    </source>
</evidence>
<proteinExistence type="predicted"/>
<keyword evidence="1" id="KW-0732">Signal</keyword>
<accession>Q70T23</accession>
<keyword evidence="2" id="KW-0614">Plasmid</keyword>
<feature type="non-terminal residue" evidence="2">
    <location>
        <position position="38"/>
    </location>
</feature>
<feature type="non-terminal residue" evidence="2">
    <location>
        <position position="1"/>
    </location>
</feature>
<dbReference type="EMBL" id="AJ549091">
    <property type="protein sequence ID" value="CAD88493.1"/>
    <property type="molecule type" value="Genomic_DNA"/>
</dbReference>
<name>Q70T23_ORYSA</name>